<dbReference type="EMBL" id="CDOK01000165">
    <property type="protein sequence ID" value="CEN52492.1"/>
    <property type="molecule type" value="Genomic_DNA"/>
</dbReference>
<dbReference type="SUPFAM" id="SSF54106">
    <property type="entry name" value="LysM domain"/>
    <property type="match status" value="1"/>
</dbReference>
<dbReference type="AlphaFoldDB" id="A0A0B7IR42"/>
<dbReference type="PROSITE" id="PS51782">
    <property type="entry name" value="LYSM"/>
    <property type="match status" value="1"/>
</dbReference>
<protein>
    <recommendedName>
        <fullName evidence="1">LysM domain-containing protein</fullName>
    </recommendedName>
</protein>
<dbReference type="InterPro" id="IPR036779">
    <property type="entry name" value="LysM_dom_sf"/>
</dbReference>
<sequence>MKSGDTLYKISREQNVSIERIVQLNNLTNNNIQAGQQLLLE</sequence>
<name>A0A0B7IR42_9FLAO</name>
<evidence type="ECO:0000313" key="3">
    <source>
        <dbReference type="Proteomes" id="UP000039370"/>
    </source>
</evidence>
<organism evidence="2 3">
    <name type="scientific">Capnocytophaga canimorsus</name>
    <dbReference type="NCBI Taxonomy" id="28188"/>
    <lineage>
        <taxon>Bacteria</taxon>
        <taxon>Pseudomonadati</taxon>
        <taxon>Bacteroidota</taxon>
        <taxon>Flavobacteriia</taxon>
        <taxon>Flavobacteriales</taxon>
        <taxon>Flavobacteriaceae</taxon>
        <taxon>Capnocytophaga</taxon>
    </lineage>
</organism>
<dbReference type="CDD" id="cd00118">
    <property type="entry name" value="LysM"/>
    <property type="match status" value="1"/>
</dbReference>
<evidence type="ECO:0000313" key="2">
    <source>
        <dbReference type="EMBL" id="CEN52492.1"/>
    </source>
</evidence>
<gene>
    <name evidence="2" type="ORF">CCAN11_2470004</name>
</gene>
<accession>A0A0B7IR42</accession>
<dbReference type="InterPro" id="IPR018392">
    <property type="entry name" value="LysM"/>
</dbReference>
<proteinExistence type="predicted"/>
<reference evidence="3" key="1">
    <citation type="submission" date="2015-01" db="EMBL/GenBank/DDBJ databases">
        <authorList>
            <person name="MANFREDI Pablo"/>
        </authorList>
    </citation>
    <scope>NUCLEOTIDE SEQUENCE [LARGE SCALE GENOMIC DNA]</scope>
    <source>
        <strain evidence="3">Cc11</strain>
    </source>
</reference>
<feature type="domain" description="LysM" evidence="1">
    <location>
        <begin position="1"/>
        <end position="40"/>
    </location>
</feature>
<dbReference type="Proteomes" id="UP000039370">
    <property type="component" value="Unassembled WGS sequence"/>
</dbReference>
<dbReference type="Pfam" id="PF01476">
    <property type="entry name" value="LysM"/>
    <property type="match status" value="1"/>
</dbReference>
<evidence type="ECO:0000259" key="1">
    <source>
        <dbReference type="PROSITE" id="PS51782"/>
    </source>
</evidence>
<dbReference type="Gene3D" id="3.10.350.10">
    <property type="entry name" value="LysM domain"/>
    <property type="match status" value="1"/>
</dbReference>
<dbReference type="SMART" id="SM00257">
    <property type="entry name" value="LysM"/>
    <property type="match status" value="1"/>
</dbReference>